<sequence length="193" mass="20815">MAPKHLMSTTALLALLLSTGPSLAGKVSELGNQVEKSIASGQGIKAVREARKILDIAWAATPLTITNATLVATEAKGYGAYTPRKDNVYKPGETIRLYAEVIGFGYGKAPDGQWAIGLNCDLVVMKPDGTVLGRAPGALKVRVEDRHRPKEFQLNLTYHLSGAPPGKYLLETTVHDTHSDKMTSFETAVELRE</sequence>
<evidence type="ECO:0000313" key="2">
    <source>
        <dbReference type="EMBL" id="MFC2968821.1"/>
    </source>
</evidence>
<gene>
    <name evidence="2" type="ORF">ACFOES_12010</name>
</gene>
<evidence type="ECO:0000256" key="1">
    <source>
        <dbReference type="SAM" id="SignalP"/>
    </source>
</evidence>
<comment type="caution">
    <text evidence="2">The sequence shown here is derived from an EMBL/GenBank/DDBJ whole genome shotgun (WGS) entry which is preliminary data.</text>
</comment>
<name>A0ABV7AHI6_9RHOB</name>
<protein>
    <submittedName>
        <fullName evidence="2">Uncharacterized protein</fullName>
    </submittedName>
</protein>
<proteinExistence type="predicted"/>
<reference evidence="3" key="1">
    <citation type="journal article" date="2019" name="Int. J. Syst. Evol. Microbiol.">
        <title>The Global Catalogue of Microorganisms (GCM) 10K type strain sequencing project: providing services to taxonomists for standard genome sequencing and annotation.</title>
        <authorList>
            <consortium name="The Broad Institute Genomics Platform"/>
            <consortium name="The Broad Institute Genome Sequencing Center for Infectious Disease"/>
            <person name="Wu L."/>
            <person name="Ma J."/>
        </authorList>
    </citation>
    <scope>NUCLEOTIDE SEQUENCE [LARGE SCALE GENOMIC DNA]</scope>
    <source>
        <strain evidence="3">KCTC 62192</strain>
    </source>
</reference>
<keyword evidence="1" id="KW-0732">Signal</keyword>
<dbReference type="EMBL" id="JBHRSK010000007">
    <property type="protein sequence ID" value="MFC2968821.1"/>
    <property type="molecule type" value="Genomic_DNA"/>
</dbReference>
<feature type="signal peptide" evidence="1">
    <location>
        <begin position="1"/>
        <end position="24"/>
    </location>
</feature>
<feature type="chain" id="PRO_5047302704" evidence="1">
    <location>
        <begin position="25"/>
        <end position="193"/>
    </location>
</feature>
<keyword evidence="3" id="KW-1185">Reference proteome</keyword>
<dbReference type="Proteomes" id="UP001595443">
    <property type="component" value="Unassembled WGS sequence"/>
</dbReference>
<evidence type="ECO:0000313" key="3">
    <source>
        <dbReference type="Proteomes" id="UP001595443"/>
    </source>
</evidence>
<organism evidence="2 3">
    <name type="scientific">Acidimangrovimonas pyrenivorans</name>
    <dbReference type="NCBI Taxonomy" id="2030798"/>
    <lineage>
        <taxon>Bacteria</taxon>
        <taxon>Pseudomonadati</taxon>
        <taxon>Pseudomonadota</taxon>
        <taxon>Alphaproteobacteria</taxon>
        <taxon>Rhodobacterales</taxon>
        <taxon>Paracoccaceae</taxon>
        <taxon>Acidimangrovimonas</taxon>
    </lineage>
</organism>
<accession>A0ABV7AHI6</accession>
<dbReference type="RefSeq" id="WP_377833514.1">
    <property type="nucleotide sequence ID" value="NZ_JBHRSK010000007.1"/>
</dbReference>